<dbReference type="Pfam" id="PF07650">
    <property type="entry name" value="KH_2"/>
    <property type="match status" value="1"/>
</dbReference>
<keyword evidence="7" id="KW-0472">Membrane</keyword>
<comment type="subcellular location">
    <subcellularLocation>
        <location evidence="7">Cytoplasm</location>
    </subcellularLocation>
    <subcellularLocation>
        <location evidence="7">Cell membrane</location>
        <topology evidence="7">Peripheral membrane protein</topology>
    </subcellularLocation>
</comment>
<comment type="caution">
    <text evidence="12">The sequence shown here is derived from an EMBL/GenBank/DDBJ whole genome shotgun (WGS) entry which is preliminary data.</text>
</comment>
<keyword evidence="6 7" id="KW-0342">GTP-binding</keyword>
<feature type="domain" description="KH type-2" evidence="10">
    <location>
        <begin position="190"/>
        <end position="274"/>
    </location>
</feature>
<dbReference type="InterPro" id="IPR005225">
    <property type="entry name" value="Small_GTP-bd"/>
</dbReference>
<evidence type="ECO:0000256" key="7">
    <source>
        <dbReference type="HAMAP-Rule" id="MF_00367"/>
    </source>
</evidence>
<dbReference type="GO" id="GO:0005886">
    <property type="term" value="C:plasma membrane"/>
    <property type="evidence" value="ECO:0007669"/>
    <property type="project" value="UniProtKB-SubCell"/>
</dbReference>
<dbReference type="InterPro" id="IPR005662">
    <property type="entry name" value="GTPase_Era-like"/>
</dbReference>
<evidence type="ECO:0000256" key="1">
    <source>
        <dbReference type="ARBA" id="ARBA00007921"/>
    </source>
</evidence>
<dbReference type="HAMAP" id="MF_00367">
    <property type="entry name" value="GTPase_Era"/>
    <property type="match status" value="1"/>
</dbReference>
<dbReference type="RefSeq" id="WP_133992638.1">
    <property type="nucleotide sequence ID" value="NZ_SODV01000001.1"/>
</dbReference>
<sequence length="289" mass="32394">MQTGFVNIFGRPNAGKSTLLNALAGEKLAIVSPKVQTTRHRIKAILTTDKYQVIFSDTPGIIDPQYKLHERMMQAVRNSLEDADIAVLLVDSGDDPVEADAVFEKLRLKAPAIVVLNKTDAVSAEKLEALKKFFTARPYSSKVMEVSALKGTGVQALLDELVSRLPEGEAYFPEDEMSDLPTKFFVGEMVREKIYQLYAEEIPYHTAVVVQEFKEKADLIKIRAEIVVQRETQKGILLGEGGQKIKALGMAARKDIEAFLGSKVFLELFVKVRPKWRDNDLLLKEYGYE</sequence>
<dbReference type="Gene3D" id="3.40.50.300">
    <property type="entry name" value="P-loop containing nucleotide triphosphate hydrolases"/>
    <property type="match status" value="1"/>
</dbReference>
<keyword evidence="4 7" id="KW-0547">Nucleotide-binding</keyword>
<feature type="region of interest" description="G1" evidence="8">
    <location>
        <begin position="10"/>
        <end position="17"/>
    </location>
</feature>
<dbReference type="PROSITE" id="PS51713">
    <property type="entry name" value="G_ERA"/>
    <property type="match status" value="1"/>
</dbReference>
<dbReference type="InterPro" id="IPR006073">
    <property type="entry name" value="GTP-bd"/>
</dbReference>
<dbReference type="AlphaFoldDB" id="A0A4R8DRB1"/>
<evidence type="ECO:0000256" key="2">
    <source>
        <dbReference type="ARBA" id="ARBA00020484"/>
    </source>
</evidence>
<keyword evidence="3 7" id="KW-0690">Ribosome biogenesis</keyword>
<feature type="binding site" evidence="7">
    <location>
        <begin position="57"/>
        <end position="61"/>
    </location>
    <ligand>
        <name>GTP</name>
        <dbReference type="ChEBI" id="CHEBI:37565"/>
    </ligand>
</feature>
<dbReference type="InterPro" id="IPR030388">
    <property type="entry name" value="G_ERA_dom"/>
</dbReference>
<dbReference type="InterPro" id="IPR004044">
    <property type="entry name" value="KH_dom_type_2"/>
</dbReference>
<dbReference type="NCBIfam" id="TIGR00436">
    <property type="entry name" value="era"/>
    <property type="match status" value="1"/>
</dbReference>
<comment type="function">
    <text evidence="7">An essential GTPase that binds both GDP and GTP, with rapid nucleotide exchange. Plays a role in 16S rRNA processing and 30S ribosomal subunit biogenesis and possibly also in cell cycle regulation and energy metabolism.</text>
</comment>
<dbReference type="GO" id="GO:0043024">
    <property type="term" value="F:ribosomal small subunit binding"/>
    <property type="evidence" value="ECO:0007669"/>
    <property type="project" value="TreeGrafter"/>
</dbReference>
<dbReference type="GO" id="GO:0000028">
    <property type="term" value="P:ribosomal small subunit assembly"/>
    <property type="evidence" value="ECO:0007669"/>
    <property type="project" value="TreeGrafter"/>
</dbReference>
<dbReference type="EMBL" id="SODV01000001">
    <property type="protein sequence ID" value="TDX00720.1"/>
    <property type="molecule type" value="Genomic_DNA"/>
</dbReference>
<dbReference type="CDD" id="cd04163">
    <property type="entry name" value="Era"/>
    <property type="match status" value="1"/>
</dbReference>
<evidence type="ECO:0000256" key="8">
    <source>
        <dbReference type="PROSITE-ProRule" id="PRU01050"/>
    </source>
</evidence>
<dbReference type="FunFam" id="3.30.300.20:FF:000003">
    <property type="entry name" value="GTPase Era"/>
    <property type="match status" value="1"/>
</dbReference>
<reference evidence="12 13" key="1">
    <citation type="submission" date="2019-03" db="EMBL/GenBank/DDBJ databases">
        <title>Genomic Encyclopedia of Type Strains, Phase IV (KMG-IV): sequencing the most valuable type-strain genomes for metagenomic binning, comparative biology and taxonomic classification.</title>
        <authorList>
            <person name="Goeker M."/>
        </authorList>
    </citation>
    <scope>NUCLEOTIDE SEQUENCE [LARGE SCALE GENOMIC DNA]</scope>
    <source>
        <strain evidence="12 13">DSM 100059</strain>
    </source>
</reference>
<dbReference type="SUPFAM" id="SSF54814">
    <property type="entry name" value="Prokaryotic type KH domain (KH-domain type II)"/>
    <property type="match status" value="1"/>
</dbReference>
<name>A0A4R8DRB1_9BACT</name>
<dbReference type="InterPro" id="IPR009019">
    <property type="entry name" value="KH_sf_prok-type"/>
</dbReference>
<comment type="similarity">
    <text evidence="1 7 8 9">Belongs to the TRAFAC class TrmE-Era-EngA-EngB-Septin-like GTPase superfamily. Era GTPase family.</text>
</comment>
<keyword evidence="13" id="KW-1185">Reference proteome</keyword>
<dbReference type="GO" id="GO:0005525">
    <property type="term" value="F:GTP binding"/>
    <property type="evidence" value="ECO:0007669"/>
    <property type="project" value="UniProtKB-UniRule"/>
</dbReference>
<dbReference type="PANTHER" id="PTHR42698:SF1">
    <property type="entry name" value="GTPASE ERA, MITOCHONDRIAL"/>
    <property type="match status" value="1"/>
</dbReference>
<dbReference type="GO" id="GO:0070181">
    <property type="term" value="F:small ribosomal subunit rRNA binding"/>
    <property type="evidence" value="ECO:0007669"/>
    <property type="project" value="UniProtKB-UniRule"/>
</dbReference>
<proteinExistence type="inferred from homology"/>
<feature type="region of interest" description="G5" evidence="8">
    <location>
        <begin position="146"/>
        <end position="148"/>
    </location>
</feature>
<feature type="binding site" evidence="7">
    <location>
        <begin position="10"/>
        <end position="17"/>
    </location>
    <ligand>
        <name>GTP</name>
        <dbReference type="ChEBI" id="CHEBI:37565"/>
    </ligand>
</feature>
<dbReference type="PROSITE" id="PS50823">
    <property type="entry name" value="KH_TYPE_2"/>
    <property type="match status" value="1"/>
</dbReference>
<keyword evidence="5 7" id="KW-0694">RNA-binding</keyword>
<evidence type="ECO:0000259" key="10">
    <source>
        <dbReference type="PROSITE" id="PS50823"/>
    </source>
</evidence>
<evidence type="ECO:0000256" key="5">
    <source>
        <dbReference type="ARBA" id="ARBA00022884"/>
    </source>
</evidence>
<organism evidence="12 13">
    <name type="scientific">Dinghuibacter silviterrae</name>
    <dbReference type="NCBI Taxonomy" id="1539049"/>
    <lineage>
        <taxon>Bacteria</taxon>
        <taxon>Pseudomonadati</taxon>
        <taxon>Bacteroidota</taxon>
        <taxon>Chitinophagia</taxon>
        <taxon>Chitinophagales</taxon>
        <taxon>Chitinophagaceae</taxon>
        <taxon>Dinghuibacter</taxon>
    </lineage>
</organism>
<evidence type="ECO:0000256" key="3">
    <source>
        <dbReference type="ARBA" id="ARBA00022517"/>
    </source>
</evidence>
<dbReference type="GO" id="GO:0005829">
    <property type="term" value="C:cytosol"/>
    <property type="evidence" value="ECO:0007669"/>
    <property type="project" value="TreeGrafter"/>
</dbReference>
<dbReference type="NCBIfam" id="NF000908">
    <property type="entry name" value="PRK00089.1"/>
    <property type="match status" value="1"/>
</dbReference>
<dbReference type="Pfam" id="PF01926">
    <property type="entry name" value="MMR_HSR1"/>
    <property type="match status" value="1"/>
</dbReference>
<accession>A0A4R8DRB1</accession>
<dbReference type="InterPro" id="IPR015946">
    <property type="entry name" value="KH_dom-like_a/b"/>
</dbReference>
<dbReference type="OrthoDB" id="9805918at2"/>
<evidence type="ECO:0000259" key="11">
    <source>
        <dbReference type="PROSITE" id="PS51713"/>
    </source>
</evidence>
<feature type="region of interest" description="G2" evidence="8">
    <location>
        <begin position="36"/>
        <end position="40"/>
    </location>
</feature>
<keyword evidence="7" id="KW-1003">Cell membrane</keyword>
<dbReference type="SUPFAM" id="SSF52540">
    <property type="entry name" value="P-loop containing nucleoside triphosphate hydrolases"/>
    <property type="match status" value="1"/>
</dbReference>
<dbReference type="NCBIfam" id="TIGR00231">
    <property type="entry name" value="small_GTP"/>
    <property type="match status" value="1"/>
</dbReference>
<feature type="region of interest" description="G4" evidence="8">
    <location>
        <begin position="117"/>
        <end position="120"/>
    </location>
</feature>
<dbReference type="Gene3D" id="3.30.300.20">
    <property type="match status" value="1"/>
</dbReference>
<evidence type="ECO:0000256" key="9">
    <source>
        <dbReference type="RuleBase" id="RU003761"/>
    </source>
</evidence>
<dbReference type="Proteomes" id="UP000294498">
    <property type="component" value="Unassembled WGS sequence"/>
</dbReference>
<dbReference type="CDD" id="cd22534">
    <property type="entry name" value="KH-II_Era"/>
    <property type="match status" value="1"/>
</dbReference>
<evidence type="ECO:0000256" key="6">
    <source>
        <dbReference type="ARBA" id="ARBA00023134"/>
    </source>
</evidence>
<gene>
    <name evidence="7" type="primary">era</name>
    <name evidence="12" type="ORF">EDB95_1747</name>
</gene>
<evidence type="ECO:0000313" key="13">
    <source>
        <dbReference type="Proteomes" id="UP000294498"/>
    </source>
</evidence>
<feature type="binding site" evidence="7">
    <location>
        <begin position="117"/>
        <end position="120"/>
    </location>
    <ligand>
        <name>GTP</name>
        <dbReference type="ChEBI" id="CHEBI:37565"/>
    </ligand>
</feature>
<feature type="domain" description="Era-type G" evidence="11">
    <location>
        <begin position="2"/>
        <end position="167"/>
    </location>
</feature>
<comment type="subunit">
    <text evidence="7">Monomer.</text>
</comment>
<dbReference type="GO" id="GO:0003924">
    <property type="term" value="F:GTPase activity"/>
    <property type="evidence" value="ECO:0007669"/>
    <property type="project" value="UniProtKB-UniRule"/>
</dbReference>
<protein>
    <recommendedName>
        <fullName evidence="2 7">GTPase Era</fullName>
    </recommendedName>
</protein>
<feature type="region of interest" description="G3" evidence="8">
    <location>
        <begin position="57"/>
        <end position="60"/>
    </location>
</feature>
<dbReference type="PANTHER" id="PTHR42698">
    <property type="entry name" value="GTPASE ERA"/>
    <property type="match status" value="1"/>
</dbReference>
<keyword evidence="7" id="KW-0963">Cytoplasm</keyword>
<evidence type="ECO:0000313" key="12">
    <source>
        <dbReference type="EMBL" id="TDX00720.1"/>
    </source>
</evidence>
<keyword evidence="7" id="KW-0699">rRNA-binding</keyword>
<evidence type="ECO:0000256" key="4">
    <source>
        <dbReference type="ARBA" id="ARBA00022741"/>
    </source>
</evidence>
<dbReference type="InterPro" id="IPR027417">
    <property type="entry name" value="P-loop_NTPase"/>
</dbReference>